<name>A0A8B8AUB2_CRAVI</name>
<dbReference type="Proteomes" id="UP000694844">
    <property type="component" value="Chromosome 7"/>
</dbReference>
<evidence type="ECO:0000313" key="3">
    <source>
        <dbReference type="RefSeq" id="XP_022294775.1"/>
    </source>
</evidence>
<sequence length="117" mass="13235">MKKKNRKIALVVDNRPAHPQIPGLQSVELVFLPPNTTSENQPMDQVIIKNLKVHYRERDLLRYIVDIGQSKAPHISLLDAIHMLSQAWNCVTPQTITNCFRHAGISTDNASPTSKDR</sequence>
<protein>
    <submittedName>
        <fullName evidence="3">Tigger transposable element-derived protein 4-like</fullName>
    </submittedName>
</protein>
<keyword evidence="2" id="KW-1185">Reference proteome</keyword>
<dbReference type="RefSeq" id="XP_022294775.1">
    <property type="nucleotide sequence ID" value="XM_022439067.1"/>
</dbReference>
<dbReference type="GeneID" id="111104897"/>
<feature type="domain" description="DDE-1" evidence="1">
    <location>
        <begin position="2"/>
        <end position="100"/>
    </location>
</feature>
<evidence type="ECO:0000313" key="2">
    <source>
        <dbReference type="Proteomes" id="UP000694844"/>
    </source>
</evidence>
<dbReference type="PANTHER" id="PTHR19303">
    <property type="entry name" value="TRANSPOSON"/>
    <property type="match status" value="1"/>
</dbReference>
<reference evidence="3" key="1">
    <citation type="submission" date="2025-08" db="UniProtKB">
        <authorList>
            <consortium name="RefSeq"/>
        </authorList>
    </citation>
    <scope>IDENTIFICATION</scope>
    <source>
        <tissue evidence="3">Whole sample</tissue>
    </source>
</reference>
<evidence type="ECO:0000259" key="1">
    <source>
        <dbReference type="Pfam" id="PF03184"/>
    </source>
</evidence>
<dbReference type="InterPro" id="IPR004875">
    <property type="entry name" value="DDE_SF_endonuclease_dom"/>
</dbReference>
<dbReference type="GO" id="GO:0003677">
    <property type="term" value="F:DNA binding"/>
    <property type="evidence" value="ECO:0007669"/>
    <property type="project" value="TreeGrafter"/>
</dbReference>
<gene>
    <name evidence="3" type="primary">LOC111104897</name>
</gene>
<proteinExistence type="predicted"/>
<dbReference type="InterPro" id="IPR050863">
    <property type="entry name" value="CenT-Element_Derived"/>
</dbReference>
<accession>A0A8B8AUB2</accession>
<dbReference type="KEGG" id="cvn:111104897"/>
<dbReference type="AlphaFoldDB" id="A0A8B8AUB2"/>
<dbReference type="OrthoDB" id="6157693at2759"/>
<dbReference type="GO" id="GO:0005634">
    <property type="term" value="C:nucleus"/>
    <property type="evidence" value="ECO:0007669"/>
    <property type="project" value="TreeGrafter"/>
</dbReference>
<organism evidence="2 3">
    <name type="scientific">Crassostrea virginica</name>
    <name type="common">Eastern oyster</name>
    <dbReference type="NCBI Taxonomy" id="6565"/>
    <lineage>
        <taxon>Eukaryota</taxon>
        <taxon>Metazoa</taxon>
        <taxon>Spiralia</taxon>
        <taxon>Lophotrochozoa</taxon>
        <taxon>Mollusca</taxon>
        <taxon>Bivalvia</taxon>
        <taxon>Autobranchia</taxon>
        <taxon>Pteriomorphia</taxon>
        <taxon>Ostreida</taxon>
        <taxon>Ostreoidea</taxon>
        <taxon>Ostreidae</taxon>
        <taxon>Crassostrea</taxon>
    </lineage>
</organism>
<dbReference type="PANTHER" id="PTHR19303:SF73">
    <property type="entry name" value="PROTEIN PDC2"/>
    <property type="match status" value="1"/>
</dbReference>
<dbReference type="Pfam" id="PF03184">
    <property type="entry name" value="DDE_1"/>
    <property type="match status" value="1"/>
</dbReference>